<keyword evidence="3" id="KW-1134">Transmembrane beta strand</keyword>
<dbReference type="SUPFAM" id="SSF56935">
    <property type="entry name" value="Porins"/>
    <property type="match status" value="1"/>
</dbReference>
<evidence type="ECO:0000256" key="5">
    <source>
        <dbReference type="ARBA" id="ARBA00023136"/>
    </source>
</evidence>
<keyword evidence="2" id="KW-0813">Transport</keyword>
<evidence type="ECO:0000256" key="1">
    <source>
        <dbReference type="ARBA" id="ARBA00004571"/>
    </source>
</evidence>
<feature type="chain" id="PRO_5037263511" evidence="7">
    <location>
        <begin position="21"/>
        <end position="1067"/>
    </location>
</feature>
<feature type="domain" description="TonB-dependent transporter Oar-like beta-barrel" evidence="9">
    <location>
        <begin position="248"/>
        <end position="1026"/>
    </location>
</feature>
<keyword evidence="7" id="KW-0732">Signal</keyword>
<keyword evidence="11" id="KW-1185">Reference proteome</keyword>
<feature type="signal peptide" evidence="7">
    <location>
        <begin position="1"/>
        <end position="20"/>
    </location>
</feature>
<dbReference type="InterPro" id="IPR057601">
    <property type="entry name" value="Oar-like_b-barrel"/>
</dbReference>
<dbReference type="GO" id="GO:0015344">
    <property type="term" value="F:siderophore uptake transmembrane transporter activity"/>
    <property type="evidence" value="ECO:0007669"/>
    <property type="project" value="TreeGrafter"/>
</dbReference>
<protein>
    <submittedName>
        <fullName evidence="10">TonB-dependent receptor plug domain-containing protein</fullName>
    </submittedName>
</protein>
<dbReference type="GO" id="GO:0044718">
    <property type="term" value="P:siderophore transmembrane transport"/>
    <property type="evidence" value="ECO:0007669"/>
    <property type="project" value="TreeGrafter"/>
</dbReference>
<dbReference type="InterPro" id="IPR012910">
    <property type="entry name" value="Plug_dom"/>
</dbReference>
<dbReference type="Gene3D" id="2.60.40.1120">
    <property type="entry name" value="Carboxypeptidase-like, regulatory domain"/>
    <property type="match status" value="1"/>
</dbReference>
<dbReference type="InterPro" id="IPR037066">
    <property type="entry name" value="Plug_dom_sf"/>
</dbReference>
<evidence type="ECO:0000259" key="9">
    <source>
        <dbReference type="Pfam" id="PF25183"/>
    </source>
</evidence>
<dbReference type="PANTHER" id="PTHR30069:SF46">
    <property type="entry name" value="OAR PROTEIN"/>
    <property type="match status" value="1"/>
</dbReference>
<evidence type="ECO:0000256" key="3">
    <source>
        <dbReference type="ARBA" id="ARBA00022452"/>
    </source>
</evidence>
<keyword evidence="6" id="KW-0998">Cell outer membrane</keyword>
<evidence type="ECO:0000256" key="7">
    <source>
        <dbReference type="SAM" id="SignalP"/>
    </source>
</evidence>
<dbReference type="RefSeq" id="WP_166587749.1">
    <property type="nucleotide sequence ID" value="NZ_WWEO01000045.1"/>
</dbReference>
<dbReference type="Pfam" id="PF07715">
    <property type="entry name" value="Plug"/>
    <property type="match status" value="1"/>
</dbReference>
<reference evidence="10" key="2">
    <citation type="submission" date="2020-10" db="EMBL/GenBank/DDBJ databases">
        <title>Mucilaginibacter sp. nov., isolated from soil.</title>
        <authorList>
            <person name="Jeon C.O."/>
        </authorList>
    </citation>
    <scope>NUCLEOTIDE SEQUENCE</scope>
    <source>
        <strain evidence="10">R11</strain>
    </source>
</reference>
<dbReference type="Proteomes" id="UP000638732">
    <property type="component" value="Unassembled WGS sequence"/>
</dbReference>
<dbReference type="Gene3D" id="2.40.170.20">
    <property type="entry name" value="TonB-dependent receptor, beta-barrel domain"/>
    <property type="match status" value="1"/>
</dbReference>
<name>A0A966DWW9_9SPHI</name>
<comment type="subcellular location">
    <subcellularLocation>
        <location evidence="1">Cell outer membrane</location>
        <topology evidence="1">Multi-pass membrane protein</topology>
    </subcellularLocation>
</comment>
<evidence type="ECO:0000313" key="11">
    <source>
        <dbReference type="Proteomes" id="UP000638732"/>
    </source>
</evidence>
<dbReference type="InterPro" id="IPR039426">
    <property type="entry name" value="TonB-dep_rcpt-like"/>
</dbReference>
<dbReference type="Pfam" id="PF25183">
    <property type="entry name" value="OMP_b-brl_4"/>
    <property type="match status" value="1"/>
</dbReference>
<proteinExistence type="predicted"/>
<comment type="caution">
    <text evidence="10">The sequence shown here is derived from an EMBL/GenBank/DDBJ whole genome shotgun (WGS) entry which is preliminary data.</text>
</comment>
<dbReference type="EMBL" id="WWEO01000045">
    <property type="protein sequence ID" value="NCD71769.1"/>
    <property type="molecule type" value="Genomic_DNA"/>
</dbReference>
<evidence type="ECO:0000259" key="8">
    <source>
        <dbReference type="Pfam" id="PF07715"/>
    </source>
</evidence>
<dbReference type="GO" id="GO:0030246">
    <property type="term" value="F:carbohydrate binding"/>
    <property type="evidence" value="ECO:0007669"/>
    <property type="project" value="InterPro"/>
</dbReference>
<keyword evidence="5" id="KW-0472">Membrane</keyword>
<dbReference type="Pfam" id="PF13620">
    <property type="entry name" value="CarboxypepD_reg"/>
    <property type="match status" value="1"/>
</dbReference>
<evidence type="ECO:0000256" key="2">
    <source>
        <dbReference type="ARBA" id="ARBA00022448"/>
    </source>
</evidence>
<evidence type="ECO:0000313" key="10">
    <source>
        <dbReference type="EMBL" id="NCD71769.1"/>
    </source>
</evidence>
<sequence length="1067" mass="116801">MRKHLLLSIVFLLSTLFTFAQVTTGSFTGTIKDSKGLPLPGATVIATHVPTGTNYSTVSRGNGDFTIPNVKAGGPYTVKISFIGFASRSFTDLNASLGTPTKVEVTLLDEGKTLAEVNVTGAKKGSVISAERRGPSTNISSREIQSLPTVTRSVQDFARLTPQAVSINSNSDGSALGIQFAGQSNKYNQFTVDGAMSNDVFGLAGSGTNGGQAGANPIPIESIQELQIVLAPYDVTQGGFTGGGINAVTKSGTNTLHGSAYGYYQNQDFVGKSVSTDLKYQNFKNKTYGFSLGGPIIKNKLFFFGNYERIDNTTPLANDPAEAGSGSKFDPAVLQQLRTFVQQKYNFDIGDSYGTINKNQGSHYAFGRLDWNINDKNKLTVRHSYTDGDNFVISRSPTTINFTSNGYTFKTKNNSTVAELNSSFGNGSSNVLRLTYTATRDKRATSDFPLVYIQDNGLNYNFGGDGSSVRNSLNQDSWTLTDNYTIYKNKHTITLGTDNLLYKSNNVFIQYYYGYYNKYTSIAQFESGTAAPANYSAYYSNAGGNDNANQILKAAQLAVYGQDVWSISDKFKLTYGLRIDMPVFINSPAENTAFNATAIAQQYGVKTNEAPKSTPLFAPRVGFNWDVNGDGSTQLRGGAGIFTGRVPFVWISNQYGGTGVTITKFSSSATTNPSTANIHFNYDPNDPHLGAQLGASNAPSEIDLTDKNFKFTQTVRGNIAIDQKLPFWGLIGTLEGIYTKKINDINYQNLNLTATPGTVTLGNTTRPFYNFTRANNNYTDVIYMTNTSKGYAYNLTAQIQKPISNGWAGSIAYTYGHSTSVNDGTSSTAISNWRFAYNTNGLNNLDVSRSNYDPGSRIVGYISKRFAYLHNKMATTVGLVYIGQSGQTLSYLYANNITGDDVSSKSSSANLVYLPTTVAQAQFAPLKVGTTTLTADQQFADYMAFVDQNPYLKKHLGQNVERNGDRMPWENHVDLKIQQDFRVYKTHTLSVTFDAMNIGNLLNKDWGNSYYAANQSVSLFTVVTQTATPTFNFDKTKFNTVDGKLRPYFYNDYLSRWRGQLSVRYSF</sequence>
<feature type="domain" description="TonB-dependent receptor plug" evidence="8">
    <location>
        <begin position="135"/>
        <end position="245"/>
    </location>
</feature>
<reference evidence="10" key="1">
    <citation type="submission" date="2020-01" db="EMBL/GenBank/DDBJ databases">
        <authorList>
            <person name="Seo Y.L."/>
        </authorList>
    </citation>
    <scope>NUCLEOTIDE SEQUENCE</scope>
    <source>
        <strain evidence="10">R11</strain>
    </source>
</reference>
<dbReference type="Gene3D" id="2.170.130.10">
    <property type="entry name" value="TonB-dependent receptor, plug domain"/>
    <property type="match status" value="1"/>
</dbReference>
<keyword evidence="10" id="KW-0675">Receptor</keyword>
<organism evidence="10 11">
    <name type="scientific">Mucilaginibacter agri</name>
    <dbReference type="NCBI Taxonomy" id="2695265"/>
    <lineage>
        <taxon>Bacteria</taxon>
        <taxon>Pseudomonadati</taxon>
        <taxon>Bacteroidota</taxon>
        <taxon>Sphingobacteriia</taxon>
        <taxon>Sphingobacteriales</taxon>
        <taxon>Sphingobacteriaceae</taxon>
        <taxon>Mucilaginibacter</taxon>
    </lineage>
</organism>
<dbReference type="AlphaFoldDB" id="A0A966DWW9"/>
<gene>
    <name evidence="10" type="ORF">GSY63_20560</name>
</gene>
<evidence type="ECO:0000256" key="4">
    <source>
        <dbReference type="ARBA" id="ARBA00022692"/>
    </source>
</evidence>
<dbReference type="SUPFAM" id="SSF49452">
    <property type="entry name" value="Starch-binding domain-like"/>
    <property type="match status" value="1"/>
</dbReference>
<evidence type="ECO:0000256" key="6">
    <source>
        <dbReference type="ARBA" id="ARBA00023237"/>
    </source>
</evidence>
<dbReference type="InterPro" id="IPR036942">
    <property type="entry name" value="Beta-barrel_TonB_sf"/>
</dbReference>
<dbReference type="PANTHER" id="PTHR30069">
    <property type="entry name" value="TONB-DEPENDENT OUTER MEMBRANE RECEPTOR"/>
    <property type="match status" value="1"/>
</dbReference>
<dbReference type="InterPro" id="IPR013784">
    <property type="entry name" value="Carb-bd-like_fold"/>
</dbReference>
<accession>A0A966DWW9</accession>
<keyword evidence="4" id="KW-0812">Transmembrane</keyword>
<dbReference type="GO" id="GO:0009279">
    <property type="term" value="C:cell outer membrane"/>
    <property type="evidence" value="ECO:0007669"/>
    <property type="project" value="UniProtKB-SubCell"/>
</dbReference>